<dbReference type="Proteomes" id="UP000799539">
    <property type="component" value="Unassembled WGS sequence"/>
</dbReference>
<sequence>MSSCTTGEVQQECRMSVDDVPSLTSSRSTMVSTAHANSSRRDVSGLRTPSLTSGSLESAESRRRKRASIQSLSQLVGGPFGARAQHVDDSRPSTAATETILSQPRKKEHRLKKLMFWKSKRQFSTSTVI</sequence>
<reference evidence="2" key="1">
    <citation type="journal article" date="2020" name="Stud. Mycol.">
        <title>101 Dothideomycetes genomes: a test case for predicting lifestyles and emergence of pathogens.</title>
        <authorList>
            <person name="Haridas S."/>
            <person name="Albert R."/>
            <person name="Binder M."/>
            <person name="Bloem J."/>
            <person name="Labutti K."/>
            <person name="Salamov A."/>
            <person name="Andreopoulos B."/>
            <person name="Baker S."/>
            <person name="Barry K."/>
            <person name="Bills G."/>
            <person name="Bluhm B."/>
            <person name="Cannon C."/>
            <person name="Castanera R."/>
            <person name="Culley D."/>
            <person name="Daum C."/>
            <person name="Ezra D."/>
            <person name="Gonzalez J."/>
            <person name="Henrissat B."/>
            <person name="Kuo A."/>
            <person name="Liang C."/>
            <person name="Lipzen A."/>
            <person name="Lutzoni F."/>
            <person name="Magnuson J."/>
            <person name="Mondo S."/>
            <person name="Nolan M."/>
            <person name="Ohm R."/>
            <person name="Pangilinan J."/>
            <person name="Park H.-J."/>
            <person name="Ramirez L."/>
            <person name="Alfaro M."/>
            <person name="Sun H."/>
            <person name="Tritt A."/>
            <person name="Yoshinaga Y."/>
            <person name="Zwiers L.-H."/>
            <person name="Turgeon B."/>
            <person name="Goodwin S."/>
            <person name="Spatafora J."/>
            <person name="Crous P."/>
            <person name="Grigoriev I."/>
        </authorList>
    </citation>
    <scope>NUCLEOTIDE SEQUENCE</scope>
    <source>
        <strain evidence="2">SCOH1-5</strain>
    </source>
</reference>
<organism evidence="2 3">
    <name type="scientific">Cercospora zeae-maydis SCOH1-5</name>
    <dbReference type="NCBI Taxonomy" id="717836"/>
    <lineage>
        <taxon>Eukaryota</taxon>
        <taxon>Fungi</taxon>
        <taxon>Dikarya</taxon>
        <taxon>Ascomycota</taxon>
        <taxon>Pezizomycotina</taxon>
        <taxon>Dothideomycetes</taxon>
        <taxon>Dothideomycetidae</taxon>
        <taxon>Mycosphaerellales</taxon>
        <taxon>Mycosphaerellaceae</taxon>
        <taxon>Cercospora</taxon>
    </lineage>
</organism>
<protein>
    <submittedName>
        <fullName evidence="2">Uncharacterized protein</fullName>
    </submittedName>
</protein>
<accession>A0A6A6F855</accession>
<dbReference type="EMBL" id="ML992685">
    <property type="protein sequence ID" value="KAF2209764.1"/>
    <property type="molecule type" value="Genomic_DNA"/>
</dbReference>
<evidence type="ECO:0000313" key="2">
    <source>
        <dbReference type="EMBL" id="KAF2209764.1"/>
    </source>
</evidence>
<evidence type="ECO:0000313" key="3">
    <source>
        <dbReference type="Proteomes" id="UP000799539"/>
    </source>
</evidence>
<proteinExistence type="predicted"/>
<keyword evidence="3" id="KW-1185">Reference proteome</keyword>
<feature type="region of interest" description="Disordered" evidence="1">
    <location>
        <begin position="1"/>
        <end position="105"/>
    </location>
</feature>
<dbReference type="AlphaFoldDB" id="A0A6A6F855"/>
<gene>
    <name evidence="2" type="ORF">CERZMDRAFT_91308</name>
</gene>
<feature type="compositionally biased region" description="Polar residues" evidence="1">
    <location>
        <begin position="22"/>
        <end position="37"/>
    </location>
</feature>
<feature type="compositionally biased region" description="Polar residues" evidence="1">
    <location>
        <begin position="92"/>
        <end position="102"/>
    </location>
</feature>
<name>A0A6A6F855_9PEZI</name>
<dbReference type="OrthoDB" id="5406427at2759"/>
<evidence type="ECO:0000256" key="1">
    <source>
        <dbReference type="SAM" id="MobiDB-lite"/>
    </source>
</evidence>